<evidence type="ECO:0000256" key="2">
    <source>
        <dbReference type="SAM" id="SignalP"/>
    </source>
</evidence>
<comment type="caution">
    <text evidence="3">The sequence shown here is derived from an EMBL/GenBank/DDBJ whole genome shotgun (WGS) entry which is preliminary data.</text>
</comment>
<evidence type="ECO:0000256" key="1">
    <source>
        <dbReference type="SAM" id="MobiDB-lite"/>
    </source>
</evidence>
<proteinExistence type="predicted"/>
<dbReference type="EMBL" id="ML978123">
    <property type="protein sequence ID" value="KAF2101575.1"/>
    <property type="molecule type" value="Genomic_DNA"/>
</dbReference>
<name>A0A9P4M8Z2_9PEZI</name>
<keyword evidence="4" id="KW-1185">Reference proteome</keyword>
<evidence type="ECO:0000313" key="4">
    <source>
        <dbReference type="Proteomes" id="UP000799772"/>
    </source>
</evidence>
<feature type="compositionally biased region" description="Basic and acidic residues" evidence="1">
    <location>
        <begin position="186"/>
        <end position="203"/>
    </location>
</feature>
<gene>
    <name evidence="3" type="ORF">NA57DRAFT_73014</name>
</gene>
<sequence length="284" mass="31217">MRSIVLYSLTSLLTFSAASADPGTPPEPEDASSSTIPVPDPGPELNFDRRDPKPETPWKKTTPQKRKEPVVNTANDDAIDSPHGTWRVARDELDQHPRAASSASIGKRGDTMLERRKRPVAKTVATSDGPRGGWRVARDEIDPYPRAADGPSVKKKRELPLEGHKRSNENIAEDDTIDNPKGSWRVARDQLDPHPRMADEVPTKKGRNTILERRKRPVAEAGDDARNGIVIGSRHVPRVAVRDDDLERRSEGGDGNFISHGAPHQHLSIKPAGSPTCKTSCSQE</sequence>
<feature type="compositionally biased region" description="Basic and acidic residues" evidence="1">
    <location>
        <begin position="158"/>
        <end position="168"/>
    </location>
</feature>
<keyword evidence="2" id="KW-0732">Signal</keyword>
<evidence type="ECO:0000313" key="3">
    <source>
        <dbReference type="EMBL" id="KAF2101575.1"/>
    </source>
</evidence>
<accession>A0A9P4M8Z2</accession>
<feature type="compositionally biased region" description="Basic and acidic residues" evidence="1">
    <location>
        <begin position="46"/>
        <end position="58"/>
    </location>
</feature>
<feature type="compositionally biased region" description="Basic and acidic residues" evidence="1">
    <location>
        <begin position="88"/>
        <end position="97"/>
    </location>
</feature>
<feature type="signal peptide" evidence="2">
    <location>
        <begin position="1"/>
        <end position="20"/>
    </location>
</feature>
<feature type="region of interest" description="Disordered" evidence="1">
    <location>
        <begin position="16"/>
        <end position="226"/>
    </location>
</feature>
<dbReference type="Proteomes" id="UP000799772">
    <property type="component" value="Unassembled WGS sequence"/>
</dbReference>
<feature type="region of interest" description="Disordered" evidence="1">
    <location>
        <begin position="242"/>
        <end position="284"/>
    </location>
</feature>
<organism evidence="3 4">
    <name type="scientific">Rhizodiscina lignyota</name>
    <dbReference type="NCBI Taxonomy" id="1504668"/>
    <lineage>
        <taxon>Eukaryota</taxon>
        <taxon>Fungi</taxon>
        <taxon>Dikarya</taxon>
        <taxon>Ascomycota</taxon>
        <taxon>Pezizomycotina</taxon>
        <taxon>Dothideomycetes</taxon>
        <taxon>Pleosporomycetidae</taxon>
        <taxon>Aulographales</taxon>
        <taxon>Rhizodiscinaceae</taxon>
        <taxon>Rhizodiscina</taxon>
    </lineage>
</organism>
<feature type="chain" id="PRO_5040246223" evidence="2">
    <location>
        <begin position="21"/>
        <end position="284"/>
    </location>
</feature>
<reference evidence="3" key="1">
    <citation type="journal article" date="2020" name="Stud. Mycol.">
        <title>101 Dothideomycetes genomes: a test case for predicting lifestyles and emergence of pathogens.</title>
        <authorList>
            <person name="Haridas S."/>
            <person name="Albert R."/>
            <person name="Binder M."/>
            <person name="Bloem J."/>
            <person name="Labutti K."/>
            <person name="Salamov A."/>
            <person name="Andreopoulos B."/>
            <person name="Baker S."/>
            <person name="Barry K."/>
            <person name="Bills G."/>
            <person name="Bluhm B."/>
            <person name="Cannon C."/>
            <person name="Castanera R."/>
            <person name="Culley D."/>
            <person name="Daum C."/>
            <person name="Ezra D."/>
            <person name="Gonzalez J."/>
            <person name="Henrissat B."/>
            <person name="Kuo A."/>
            <person name="Liang C."/>
            <person name="Lipzen A."/>
            <person name="Lutzoni F."/>
            <person name="Magnuson J."/>
            <person name="Mondo S."/>
            <person name="Nolan M."/>
            <person name="Ohm R."/>
            <person name="Pangilinan J."/>
            <person name="Park H.-J."/>
            <person name="Ramirez L."/>
            <person name="Alfaro M."/>
            <person name="Sun H."/>
            <person name="Tritt A."/>
            <person name="Yoshinaga Y."/>
            <person name="Zwiers L.-H."/>
            <person name="Turgeon B."/>
            <person name="Goodwin S."/>
            <person name="Spatafora J."/>
            <person name="Crous P."/>
            <person name="Grigoriev I."/>
        </authorList>
    </citation>
    <scope>NUCLEOTIDE SEQUENCE</scope>
    <source>
        <strain evidence="3">CBS 133067</strain>
    </source>
</reference>
<feature type="compositionally biased region" description="Basic and acidic residues" evidence="1">
    <location>
        <begin position="242"/>
        <end position="252"/>
    </location>
</feature>
<dbReference type="AlphaFoldDB" id="A0A9P4M8Z2"/>
<protein>
    <submittedName>
        <fullName evidence="3">Uncharacterized protein</fullName>
    </submittedName>
</protein>